<dbReference type="AlphaFoldDB" id="A0AAQ3UEH6"/>
<dbReference type="Proteomes" id="UP001341281">
    <property type="component" value="Chromosome 08"/>
</dbReference>
<gene>
    <name evidence="2" type="ORF">U9M48_036872</name>
</gene>
<evidence type="ECO:0000313" key="3">
    <source>
        <dbReference type="Proteomes" id="UP001341281"/>
    </source>
</evidence>
<dbReference type="InterPro" id="IPR026960">
    <property type="entry name" value="RVT-Znf"/>
</dbReference>
<keyword evidence="3" id="KW-1185">Reference proteome</keyword>
<protein>
    <recommendedName>
        <fullName evidence="1">Reverse transcriptase zinc-binding domain-containing protein</fullName>
    </recommendedName>
</protein>
<organism evidence="2 3">
    <name type="scientific">Paspalum notatum var. saurae</name>
    <dbReference type="NCBI Taxonomy" id="547442"/>
    <lineage>
        <taxon>Eukaryota</taxon>
        <taxon>Viridiplantae</taxon>
        <taxon>Streptophyta</taxon>
        <taxon>Embryophyta</taxon>
        <taxon>Tracheophyta</taxon>
        <taxon>Spermatophyta</taxon>
        <taxon>Magnoliopsida</taxon>
        <taxon>Liliopsida</taxon>
        <taxon>Poales</taxon>
        <taxon>Poaceae</taxon>
        <taxon>PACMAD clade</taxon>
        <taxon>Panicoideae</taxon>
        <taxon>Andropogonodae</taxon>
        <taxon>Paspaleae</taxon>
        <taxon>Paspalinae</taxon>
        <taxon>Paspalum</taxon>
    </lineage>
</organism>
<proteinExistence type="predicted"/>
<name>A0AAQ3UEH6_PASNO</name>
<sequence>MYEHLMNQIALPLHKHLWKLKLPLKIKIFLWFLFKGVILTKDNFIKRRWSGDGRCCFCDSNESIQHLFFDCHVARSFSGPPIGQTVECPIKCSKKTAYQVGLSQAGVSSDRNLCQSWVAIF</sequence>
<feature type="domain" description="Reverse transcriptase zinc-binding" evidence="1">
    <location>
        <begin position="2"/>
        <end position="76"/>
    </location>
</feature>
<reference evidence="2 3" key="1">
    <citation type="submission" date="2024-02" db="EMBL/GenBank/DDBJ databases">
        <title>High-quality chromosome-scale genome assembly of Pensacola bahiagrass (Paspalum notatum Flugge var. saurae).</title>
        <authorList>
            <person name="Vega J.M."/>
            <person name="Podio M."/>
            <person name="Orjuela J."/>
            <person name="Siena L.A."/>
            <person name="Pessino S.C."/>
            <person name="Combes M.C."/>
            <person name="Mariac C."/>
            <person name="Albertini E."/>
            <person name="Pupilli F."/>
            <person name="Ortiz J.P.A."/>
            <person name="Leblanc O."/>
        </authorList>
    </citation>
    <scope>NUCLEOTIDE SEQUENCE [LARGE SCALE GENOMIC DNA]</scope>
    <source>
        <strain evidence="2">R1</strain>
        <tissue evidence="2">Leaf</tissue>
    </source>
</reference>
<dbReference type="EMBL" id="CP144752">
    <property type="protein sequence ID" value="WVZ90585.1"/>
    <property type="molecule type" value="Genomic_DNA"/>
</dbReference>
<evidence type="ECO:0000259" key="1">
    <source>
        <dbReference type="Pfam" id="PF13966"/>
    </source>
</evidence>
<accession>A0AAQ3UEH6</accession>
<evidence type="ECO:0000313" key="2">
    <source>
        <dbReference type="EMBL" id="WVZ90585.1"/>
    </source>
</evidence>
<dbReference type="Pfam" id="PF13966">
    <property type="entry name" value="zf-RVT"/>
    <property type="match status" value="1"/>
</dbReference>